<evidence type="ECO:0000256" key="2">
    <source>
        <dbReference type="ARBA" id="ARBA00022448"/>
    </source>
</evidence>
<dbReference type="GO" id="GO:0005524">
    <property type="term" value="F:ATP binding"/>
    <property type="evidence" value="ECO:0007669"/>
    <property type="project" value="UniProtKB-KW"/>
</dbReference>
<gene>
    <name evidence="7" type="ORF">PY32053_02688</name>
</gene>
<dbReference type="RefSeq" id="WP_120442685.1">
    <property type="nucleotide sequence ID" value="NZ_CP031078.1"/>
</dbReference>
<dbReference type="PANTHER" id="PTHR43776">
    <property type="entry name" value="TRANSPORT ATP-BINDING PROTEIN"/>
    <property type="match status" value="1"/>
</dbReference>
<evidence type="ECO:0000256" key="4">
    <source>
        <dbReference type="ARBA" id="ARBA00022840"/>
    </source>
</evidence>
<evidence type="ECO:0000256" key="5">
    <source>
        <dbReference type="SAM" id="MobiDB-lite"/>
    </source>
</evidence>
<keyword evidence="4 7" id="KW-0067">ATP-binding</keyword>
<name>A0A386UNW7_9RHOB</name>
<keyword evidence="2" id="KW-0813">Transport</keyword>
<evidence type="ECO:0000313" key="8">
    <source>
        <dbReference type="Proteomes" id="UP000272010"/>
    </source>
</evidence>
<dbReference type="PROSITE" id="PS00211">
    <property type="entry name" value="ABC_TRANSPORTER_1"/>
    <property type="match status" value="2"/>
</dbReference>
<proteinExistence type="inferred from homology"/>
<feature type="region of interest" description="Disordered" evidence="5">
    <location>
        <begin position="494"/>
        <end position="529"/>
    </location>
</feature>
<evidence type="ECO:0000259" key="6">
    <source>
        <dbReference type="PROSITE" id="PS50893"/>
    </source>
</evidence>
<evidence type="ECO:0000313" key="7">
    <source>
        <dbReference type="EMBL" id="AYF02281.1"/>
    </source>
</evidence>
<dbReference type="CDD" id="cd03257">
    <property type="entry name" value="ABC_NikE_OppD_transporters"/>
    <property type="match status" value="2"/>
</dbReference>
<dbReference type="PROSITE" id="PS50893">
    <property type="entry name" value="ABC_TRANSPORTER_2"/>
    <property type="match status" value="2"/>
</dbReference>
<dbReference type="Pfam" id="PF00005">
    <property type="entry name" value="ABC_tran"/>
    <property type="match status" value="2"/>
</dbReference>
<evidence type="ECO:0000256" key="1">
    <source>
        <dbReference type="ARBA" id="ARBA00005417"/>
    </source>
</evidence>
<dbReference type="Gene3D" id="3.40.50.300">
    <property type="entry name" value="P-loop containing nucleotide triphosphate hydrolases"/>
    <property type="match status" value="2"/>
</dbReference>
<accession>A0A386UNW7</accession>
<dbReference type="InterPro" id="IPR003439">
    <property type="entry name" value="ABC_transporter-like_ATP-bd"/>
</dbReference>
<dbReference type="Proteomes" id="UP000272010">
    <property type="component" value="Chromosome"/>
</dbReference>
<dbReference type="GO" id="GO:0055085">
    <property type="term" value="P:transmembrane transport"/>
    <property type="evidence" value="ECO:0007669"/>
    <property type="project" value="UniProtKB-ARBA"/>
</dbReference>
<dbReference type="InterPro" id="IPR050319">
    <property type="entry name" value="ABC_transp_ATP-bind"/>
</dbReference>
<comment type="similarity">
    <text evidence="1">Belongs to the ABC transporter superfamily.</text>
</comment>
<reference evidence="8" key="1">
    <citation type="submission" date="2018-07" db="EMBL/GenBank/DDBJ databases">
        <title>Genome Structure of the Opportunistic Pathogen Paracoccus yeei (Alphaproteobacteria) and Identification of Putative Virulence Factors.</title>
        <authorList>
            <person name="Lasek R."/>
            <person name="Szuplewska M."/>
            <person name="Mitura M."/>
            <person name="Decewicz P."/>
            <person name="Chmielowska C."/>
            <person name="Pawlot A."/>
            <person name="Sentkowska D."/>
            <person name="Czarnecki J."/>
            <person name="Bartosik D."/>
        </authorList>
    </citation>
    <scope>NUCLEOTIDE SEQUENCE [LARGE SCALE GENOMIC DNA]</scope>
    <source>
        <strain evidence="8">CCUG 32053</strain>
    </source>
</reference>
<feature type="compositionally biased region" description="Basic and acidic residues" evidence="5">
    <location>
        <begin position="511"/>
        <end position="522"/>
    </location>
</feature>
<dbReference type="AlphaFoldDB" id="A0A386UNW7"/>
<dbReference type="InterPro" id="IPR017871">
    <property type="entry name" value="ABC_transporter-like_CS"/>
</dbReference>
<sequence length="529" mass="57547">MIRVRNLGVTLGGQALLQGLDLDLAPGRITALVGESGSGKSLAALAMIGLLPRGMTPEGRVEIDGQDILPLPERALCRIRGRRIGMVFQEPMTALNPLMTIGDQVAETLRLHLGLHRDKALEKARLTLDRVGMPGPRFPLTLYPHELSGGQRQRVAIALAIALRPDLLIADEPTTALDVTTQARILDLMAGLVRDQGMGLLLITHDLAVVQGLAQDIAVLERGQLVETAPAADFFAGPRQRYSRELLAAAAHQPRLVLTQPGPRPLLEVRDVVRDYALPRAGLRANGPGRLRAVDGASLTVLERESVGLVGESGCGKSTLARAILGLEPVQGGRILLDGQPVSPRMPNTLRARVQVVLQDPFGSFDPRWRVERLVAEPFHLTGRPPDWREQVAEALFDVGIPGDAMRRRIHQFSGGQRQRIALARALIIRPSLIVLDEAVSALDVRVRAQVLDLLVRLRVRHGLSYLFIGHDLAVVRQITDRVHVMRQGQIVESGPTTTVLDRPSPYPRTAGHDAASRDAGRSRIGQTT</sequence>
<evidence type="ECO:0000256" key="3">
    <source>
        <dbReference type="ARBA" id="ARBA00022741"/>
    </source>
</evidence>
<protein>
    <submittedName>
        <fullName evidence="7">ABC transporter ATP-binding protein</fullName>
    </submittedName>
</protein>
<organism evidence="7 8">
    <name type="scientific">Paracoccus yeei</name>
    <dbReference type="NCBI Taxonomy" id="147645"/>
    <lineage>
        <taxon>Bacteria</taxon>
        <taxon>Pseudomonadati</taxon>
        <taxon>Pseudomonadota</taxon>
        <taxon>Alphaproteobacteria</taxon>
        <taxon>Rhodobacterales</taxon>
        <taxon>Paracoccaceae</taxon>
        <taxon>Paracoccus</taxon>
    </lineage>
</organism>
<dbReference type="InterPro" id="IPR027417">
    <property type="entry name" value="P-loop_NTPase"/>
</dbReference>
<dbReference type="SUPFAM" id="SSF52540">
    <property type="entry name" value="P-loop containing nucleoside triphosphate hydrolases"/>
    <property type="match status" value="2"/>
</dbReference>
<feature type="domain" description="ABC transporter" evidence="6">
    <location>
        <begin position="267"/>
        <end position="513"/>
    </location>
</feature>
<dbReference type="InterPro" id="IPR003593">
    <property type="entry name" value="AAA+_ATPase"/>
</dbReference>
<dbReference type="EMBL" id="CP031078">
    <property type="protein sequence ID" value="AYF02281.1"/>
    <property type="molecule type" value="Genomic_DNA"/>
</dbReference>
<dbReference type="PANTHER" id="PTHR43776:SF7">
    <property type="entry name" value="D,D-DIPEPTIDE TRANSPORT ATP-BINDING PROTEIN DDPF-RELATED"/>
    <property type="match status" value="1"/>
</dbReference>
<dbReference type="GO" id="GO:0016887">
    <property type="term" value="F:ATP hydrolysis activity"/>
    <property type="evidence" value="ECO:0007669"/>
    <property type="project" value="InterPro"/>
</dbReference>
<dbReference type="SMART" id="SM00382">
    <property type="entry name" value="AAA"/>
    <property type="match status" value="2"/>
</dbReference>
<keyword evidence="3" id="KW-0547">Nucleotide-binding</keyword>
<feature type="domain" description="ABC transporter" evidence="6">
    <location>
        <begin position="2"/>
        <end position="247"/>
    </location>
</feature>